<dbReference type="PANTHER" id="PTHR20883:SF14">
    <property type="entry name" value="PHYTANOYL-COA DIOXYGENASE"/>
    <property type="match status" value="1"/>
</dbReference>
<dbReference type="EMBL" id="CP029803">
    <property type="protein sequence ID" value="AWT59477.1"/>
    <property type="molecule type" value="Genomic_DNA"/>
</dbReference>
<dbReference type="GO" id="GO:0005506">
    <property type="term" value="F:iron ion binding"/>
    <property type="evidence" value="ECO:0007669"/>
    <property type="project" value="UniProtKB-ARBA"/>
</dbReference>
<protein>
    <recommendedName>
        <fullName evidence="3">1-deoxypentalenic acid 11-beta-hydroxylase</fullName>
    </recommendedName>
</protein>
<proteinExistence type="predicted"/>
<accession>A0A2Z4AHI2</accession>
<name>A0A2Z4AHI2_9BACT</name>
<dbReference type="AlphaFoldDB" id="A0A2Z4AHI2"/>
<organism evidence="1 2">
    <name type="scientific">Candidatus Moanibacter tarae</name>
    <dbReference type="NCBI Taxonomy" id="2200854"/>
    <lineage>
        <taxon>Bacteria</taxon>
        <taxon>Pseudomonadati</taxon>
        <taxon>Verrucomicrobiota</taxon>
        <taxon>Opitutia</taxon>
        <taxon>Puniceicoccales</taxon>
        <taxon>Puniceicoccales incertae sedis</taxon>
        <taxon>Candidatus Moanibacter</taxon>
    </lineage>
</organism>
<dbReference type="GO" id="GO:0016706">
    <property type="term" value="F:2-oxoglutarate-dependent dioxygenase activity"/>
    <property type="evidence" value="ECO:0007669"/>
    <property type="project" value="UniProtKB-ARBA"/>
</dbReference>
<evidence type="ECO:0000313" key="1">
    <source>
        <dbReference type="EMBL" id="AWT59477.1"/>
    </source>
</evidence>
<sequence>MGYATGPLKSALENETIEQREMSYLTNGQIKHFNENGYVVVENVIDGKSLDAMIEEYSGVLDTVINTLYEQGILKDRFENPDFGDRFMELVKASGSVHSQHFDFSLPFQNVEPNTPFWFGPALLNLLTHNCLLDAVESLIGPEIYSNPVQHVRIKPPESILPKDKLGFPSQRGATQWHQDSGVVVSEASETEMLTVWFSLQDTDLEQGPLKVIPGSHKRKLLTHCPKYNGNGPEFAGKTQIPEKNFEIEKMKPLPVKRGDAILMNRYTVHGSLSNVSNRIRWSLDLRYNPIGQTTGREVFPGFIARSRQHPEREFRDATKWRENWLETRERMSKINQGGQKDIKFGRWEEEGHLDCA</sequence>
<dbReference type="KEGG" id="mtar:DF168_00667"/>
<dbReference type="InterPro" id="IPR008775">
    <property type="entry name" value="Phytyl_CoA_dOase-like"/>
</dbReference>
<dbReference type="SUPFAM" id="SSF51197">
    <property type="entry name" value="Clavaminate synthase-like"/>
    <property type="match status" value="1"/>
</dbReference>
<evidence type="ECO:0000313" key="2">
    <source>
        <dbReference type="Proteomes" id="UP000247465"/>
    </source>
</evidence>
<evidence type="ECO:0008006" key="3">
    <source>
        <dbReference type="Google" id="ProtNLM"/>
    </source>
</evidence>
<reference evidence="1 2" key="1">
    <citation type="submission" date="2018-06" db="EMBL/GenBank/DDBJ databases">
        <title>Draft Genome Sequence of a Novel Marine Bacterium Related to the Verrucomicrobia.</title>
        <authorList>
            <person name="Vosseberg J."/>
            <person name="Martijn J."/>
            <person name="Ettema T.J.G."/>
        </authorList>
    </citation>
    <scope>NUCLEOTIDE SEQUENCE [LARGE SCALE GENOMIC DNA]</scope>
    <source>
        <strain evidence="1">TARA_B100001123</strain>
    </source>
</reference>
<dbReference type="Gene3D" id="2.60.120.620">
    <property type="entry name" value="q2cbj1_9rhob like domain"/>
    <property type="match status" value="1"/>
</dbReference>
<gene>
    <name evidence="1" type="ORF">DF168_00667</name>
</gene>
<dbReference type="Proteomes" id="UP000247465">
    <property type="component" value="Chromosome"/>
</dbReference>
<dbReference type="Pfam" id="PF05721">
    <property type="entry name" value="PhyH"/>
    <property type="match status" value="1"/>
</dbReference>
<dbReference type="PANTHER" id="PTHR20883">
    <property type="entry name" value="PHYTANOYL-COA DIOXYGENASE DOMAIN CONTAINING 1"/>
    <property type="match status" value="1"/>
</dbReference>